<dbReference type="Proteomes" id="UP000250266">
    <property type="component" value="Unassembled WGS sequence"/>
</dbReference>
<dbReference type="GO" id="GO:0000978">
    <property type="term" value="F:RNA polymerase II cis-regulatory region sequence-specific DNA binding"/>
    <property type="evidence" value="ECO:0007669"/>
    <property type="project" value="TreeGrafter"/>
</dbReference>
<dbReference type="PANTHER" id="PTHR10270">
    <property type="entry name" value="SOX TRANSCRIPTION FACTOR"/>
    <property type="match status" value="1"/>
</dbReference>
<keyword evidence="1 3" id="KW-0238">DNA-binding</keyword>
<dbReference type="PANTHER" id="PTHR10270:SF161">
    <property type="entry name" value="SEX-DETERMINING REGION Y PROTEIN"/>
    <property type="match status" value="1"/>
</dbReference>
<sequence length="206" mass="23711">MATVPDSLNSDYQQVIEATWQYCLNFLNANTREIYLPGNIQAAIGEEGIRTLVDRYRQYIGQPVEAYFIGQIGQYRLAPSSSNNSPPPPSGQNNTPIPPDPPEPPARIAEPSNRPRGKKATIPRPRNCFILYREYWNAFFKTEFPDETNIQRSKRIAAQWHAEPANVIDEWKGRALHEKIQHALAHPDYKYAPRKPSEKQRRQSRK</sequence>
<dbReference type="PROSITE" id="PS50118">
    <property type="entry name" value="HMG_BOX_2"/>
    <property type="match status" value="1"/>
</dbReference>
<proteinExistence type="predicted"/>
<evidence type="ECO:0000256" key="4">
    <source>
        <dbReference type="SAM" id="MobiDB-lite"/>
    </source>
</evidence>
<keyword evidence="3" id="KW-0539">Nucleus</keyword>
<dbReference type="CDD" id="cd01389">
    <property type="entry name" value="HMG-box_ROX1-like"/>
    <property type="match status" value="1"/>
</dbReference>
<feature type="domain" description="HMG box" evidence="5">
    <location>
        <begin position="122"/>
        <end position="190"/>
    </location>
</feature>
<evidence type="ECO:0000259" key="5">
    <source>
        <dbReference type="PROSITE" id="PS50118"/>
    </source>
</evidence>
<organism evidence="6 7">
    <name type="scientific">Lepidopterella palustris CBS 459.81</name>
    <dbReference type="NCBI Taxonomy" id="1314670"/>
    <lineage>
        <taxon>Eukaryota</taxon>
        <taxon>Fungi</taxon>
        <taxon>Dikarya</taxon>
        <taxon>Ascomycota</taxon>
        <taxon>Pezizomycotina</taxon>
        <taxon>Dothideomycetes</taxon>
        <taxon>Pleosporomycetidae</taxon>
        <taxon>Mytilinidiales</taxon>
        <taxon>Argynnaceae</taxon>
        <taxon>Lepidopterella</taxon>
    </lineage>
</organism>
<dbReference type="AlphaFoldDB" id="A0A8E2EFY0"/>
<keyword evidence="2" id="KW-0804">Transcription</keyword>
<evidence type="ECO:0000256" key="2">
    <source>
        <dbReference type="ARBA" id="ARBA00023163"/>
    </source>
</evidence>
<dbReference type="Pfam" id="PF00505">
    <property type="entry name" value="HMG_box"/>
    <property type="match status" value="1"/>
</dbReference>
<gene>
    <name evidence="6" type="ORF">K432DRAFT_291655</name>
</gene>
<dbReference type="InterPro" id="IPR036910">
    <property type="entry name" value="HMG_box_dom_sf"/>
</dbReference>
<feature type="region of interest" description="Disordered" evidence="4">
    <location>
        <begin position="78"/>
        <end position="121"/>
    </location>
</feature>
<evidence type="ECO:0000256" key="3">
    <source>
        <dbReference type="PROSITE-ProRule" id="PRU00267"/>
    </source>
</evidence>
<dbReference type="GO" id="GO:0030154">
    <property type="term" value="P:cell differentiation"/>
    <property type="evidence" value="ECO:0007669"/>
    <property type="project" value="TreeGrafter"/>
</dbReference>
<keyword evidence="7" id="KW-1185">Reference proteome</keyword>
<evidence type="ECO:0000256" key="1">
    <source>
        <dbReference type="ARBA" id="ARBA00023125"/>
    </source>
</evidence>
<reference evidence="6 7" key="1">
    <citation type="journal article" date="2016" name="Nat. Commun.">
        <title>Ectomycorrhizal ecology is imprinted in the genome of the dominant symbiotic fungus Cenococcum geophilum.</title>
        <authorList>
            <consortium name="DOE Joint Genome Institute"/>
            <person name="Peter M."/>
            <person name="Kohler A."/>
            <person name="Ohm R.A."/>
            <person name="Kuo A."/>
            <person name="Krutzmann J."/>
            <person name="Morin E."/>
            <person name="Arend M."/>
            <person name="Barry K.W."/>
            <person name="Binder M."/>
            <person name="Choi C."/>
            <person name="Clum A."/>
            <person name="Copeland A."/>
            <person name="Grisel N."/>
            <person name="Haridas S."/>
            <person name="Kipfer T."/>
            <person name="LaButti K."/>
            <person name="Lindquist E."/>
            <person name="Lipzen A."/>
            <person name="Maire R."/>
            <person name="Meier B."/>
            <person name="Mihaltcheva S."/>
            <person name="Molinier V."/>
            <person name="Murat C."/>
            <person name="Poggeler S."/>
            <person name="Quandt C.A."/>
            <person name="Sperisen C."/>
            <person name="Tritt A."/>
            <person name="Tisserant E."/>
            <person name="Crous P.W."/>
            <person name="Henrissat B."/>
            <person name="Nehls U."/>
            <person name="Egli S."/>
            <person name="Spatafora J.W."/>
            <person name="Grigoriev I.V."/>
            <person name="Martin F.M."/>
        </authorList>
    </citation>
    <scope>NUCLEOTIDE SEQUENCE [LARGE SCALE GENOMIC DNA]</scope>
    <source>
        <strain evidence="6 7">CBS 459.81</strain>
    </source>
</reference>
<dbReference type="GO" id="GO:0005634">
    <property type="term" value="C:nucleus"/>
    <property type="evidence" value="ECO:0007669"/>
    <property type="project" value="UniProtKB-UniRule"/>
</dbReference>
<accession>A0A8E2EFY0</accession>
<protein>
    <recommendedName>
        <fullName evidence="5">HMG box domain-containing protein</fullName>
    </recommendedName>
</protein>
<feature type="non-terminal residue" evidence="6">
    <location>
        <position position="1"/>
    </location>
</feature>
<feature type="region of interest" description="Disordered" evidence="4">
    <location>
        <begin position="182"/>
        <end position="206"/>
    </location>
</feature>
<dbReference type="GO" id="GO:0001228">
    <property type="term" value="F:DNA-binding transcription activator activity, RNA polymerase II-specific"/>
    <property type="evidence" value="ECO:0007669"/>
    <property type="project" value="TreeGrafter"/>
</dbReference>
<dbReference type="InterPro" id="IPR009071">
    <property type="entry name" value="HMG_box_dom"/>
</dbReference>
<feature type="compositionally biased region" description="Pro residues" evidence="4">
    <location>
        <begin position="85"/>
        <end position="105"/>
    </location>
</feature>
<dbReference type="InterPro" id="IPR050140">
    <property type="entry name" value="SRY-related_HMG-box_TF-like"/>
</dbReference>
<dbReference type="GO" id="GO:0000122">
    <property type="term" value="P:negative regulation of transcription by RNA polymerase II"/>
    <property type="evidence" value="ECO:0007669"/>
    <property type="project" value="TreeGrafter"/>
</dbReference>
<dbReference type="SUPFAM" id="SSF47095">
    <property type="entry name" value="HMG-box"/>
    <property type="match status" value="1"/>
</dbReference>
<evidence type="ECO:0000313" key="6">
    <source>
        <dbReference type="EMBL" id="OCK83138.1"/>
    </source>
</evidence>
<feature type="DNA-binding region" description="HMG box" evidence="3">
    <location>
        <begin position="122"/>
        <end position="190"/>
    </location>
</feature>
<dbReference type="OrthoDB" id="6247875at2759"/>
<dbReference type="SMART" id="SM00398">
    <property type="entry name" value="HMG"/>
    <property type="match status" value="1"/>
</dbReference>
<name>A0A8E2EFY0_9PEZI</name>
<dbReference type="EMBL" id="KV744868">
    <property type="protein sequence ID" value="OCK83138.1"/>
    <property type="molecule type" value="Genomic_DNA"/>
</dbReference>
<dbReference type="Gene3D" id="1.10.30.10">
    <property type="entry name" value="High mobility group box domain"/>
    <property type="match status" value="1"/>
</dbReference>
<evidence type="ECO:0000313" key="7">
    <source>
        <dbReference type="Proteomes" id="UP000250266"/>
    </source>
</evidence>